<dbReference type="STRING" id="1307761.L21SP2_2997"/>
<dbReference type="RefSeq" id="WP_024269240.1">
    <property type="nucleotide sequence ID" value="NC_023035.1"/>
</dbReference>
<evidence type="ECO:0000256" key="1">
    <source>
        <dbReference type="SAM" id="SignalP"/>
    </source>
</evidence>
<organism evidence="2 3">
    <name type="scientific">Salinispira pacifica</name>
    <dbReference type="NCBI Taxonomy" id="1307761"/>
    <lineage>
        <taxon>Bacteria</taxon>
        <taxon>Pseudomonadati</taxon>
        <taxon>Spirochaetota</taxon>
        <taxon>Spirochaetia</taxon>
        <taxon>Spirochaetales</taxon>
        <taxon>Spirochaetaceae</taxon>
        <taxon>Salinispira</taxon>
    </lineage>
</organism>
<sequence>MKNSMLCILLSLLAVAPAFAFDGYVDITNGTNVPMETLFVSHSDAETWEENLLPGDVLAPGETIRVDLEGYPDSRFDIRAEDQDGLIYTLWQVDTAVEDVILNSQHLDSDSFSGYVDVTNRTGSDILHLYISHENSGSWEEDVLGSDMLEEGETVRVDIDGYPSSVFDIHAEDDAGGSYTVWNVDVAYDDVTITAEDQDQNP</sequence>
<reference evidence="2 3" key="1">
    <citation type="journal article" date="2015" name="Stand. Genomic Sci.">
        <title>Complete genome sequence and description of Salinispira pacifica gen. nov., sp. nov., a novel spirochaete isolated form a hypersaline microbial mat.</title>
        <authorList>
            <person name="Ben Hania W."/>
            <person name="Joseph M."/>
            <person name="Schumann P."/>
            <person name="Bunk B."/>
            <person name="Fiebig A."/>
            <person name="Sproer C."/>
            <person name="Klenk H.P."/>
            <person name="Fardeau M.L."/>
            <person name="Spring S."/>
        </authorList>
    </citation>
    <scope>NUCLEOTIDE SEQUENCE [LARGE SCALE GENOMIC DNA]</scope>
    <source>
        <strain evidence="2 3">L21-RPul-D2</strain>
    </source>
</reference>
<feature type="signal peptide" evidence="1">
    <location>
        <begin position="1"/>
        <end position="20"/>
    </location>
</feature>
<evidence type="ECO:0000313" key="3">
    <source>
        <dbReference type="Proteomes" id="UP000018680"/>
    </source>
</evidence>
<name>V5WKR5_9SPIO</name>
<dbReference type="HOGENOM" id="CLU_1353830_0_0_12"/>
<feature type="chain" id="PRO_5004743129" evidence="1">
    <location>
        <begin position="21"/>
        <end position="202"/>
    </location>
</feature>
<proteinExistence type="predicted"/>
<gene>
    <name evidence="2" type="ORF">L21SP2_2997</name>
</gene>
<accession>V5WKR5</accession>
<keyword evidence="3" id="KW-1185">Reference proteome</keyword>
<dbReference type="Proteomes" id="UP000018680">
    <property type="component" value="Chromosome"/>
</dbReference>
<keyword evidence="1" id="KW-0732">Signal</keyword>
<dbReference type="AlphaFoldDB" id="V5WKR5"/>
<evidence type="ECO:0000313" key="2">
    <source>
        <dbReference type="EMBL" id="AHC16343.1"/>
    </source>
</evidence>
<dbReference type="EMBL" id="CP006939">
    <property type="protein sequence ID" value="AHC16343.1"/>
    <property type="molecule type" value="Genomic_DNA"/>
</dbReference>
<dbReference type="KEGG" id="slr:L21SP2_2997"/>
<protein>
    <submittedName>
        <fullName evidence="2">Uncharacterized protein</fullName>
    </submittedName>
</protein>